<dbReference type="InterPro" id="IPR000361">
    <property type="entry name" value="ATAP_core_dom"/>
</dbReference>
<accession>L0EWV4</accession>
<dbReference type="eggNOG" id="COG0316">
    <property type="taxonomic scope" value="Bacteria"/>
</dbReference>
<protein>
    <submittedName>
        <fullName evidence="3">Iron binding protein SufA</fullName>
    </submittedName>
</protein>
<dbReference type="InterPro" id="IPR035903">
    <property type="entry name" value="HesB-like_dom_sf"/>
</dbReference>
<dbReference type="SUPFAM" id="SSF89360">
    <property type="entry name" value="HesB-like domain"/>
    <property type="match status" value="1"/>
</dbReference>
<evidence type="ECO:0000259" key="2">
    <source>
        <dbReference type="Pfam" id="PF01521"/>
    </source>
</evidence>
<dbReference type="InterPro" id="IPR050322">
    <property type="entry name" value="Fe-S_cluster_asmbl/transfer"/>
</dbReference>
<proteinExistence type="inferred from homology"/>
<reference evidence="3 4" key="1">
    <citation type="journal article" date="2012" name="Stand. Genomic Sci.">
        <title>Complete genome sequence of Liberibacter crescens BT-1.</title>
        <authorList>
            <person name="Leonard M.T."/>
            <person name="Fagen J.R."/>
            <person name="Davis-Richardson A.G."/>
            <person name="Davis M.J."/>
            <person name="Triplett E.W."/>
        </authorList>
    </citation>
    <scope>NUCLEOTIDE SEQUENCE [LARGE SCALE GENOMIC DNA]</scope>
    <source>
        <strain evidence="3 4">BT-1</strain>
    </source>
</reference>
<evidence type="ECO:0000313" key="4">
    <source>
        <dbReference type="Proteomes" id="UP000010799"/>
    </source>
</evidence>
<evidence type="ECO:0000256" key="1">
    <source>
        <dbReference type="ARBA" id="ARBA00006718"/>
    </source>
</evidence>
<dbReference type="Gene3D" id="2.60.300.12">
    <property type="entry name" value="HesB-like domain"/>
    <property type="match status" value="1"/>
</dbReference>
<dbReference type="PANTHER" id="PTHR10072">
    <property type="entry name" value="IRON-SULFUR CLUSTER ASSEMBLY PROTEIN"/>
    <property type="match status" value="1"/>
</dbReference>
<keyword evidence="4" id="KW-1185">Reference proteome</keyword>
<dbReference type="PATRIC" id="fig|1215343.11.peg.895"/>
<dbReference type="KEGG" id="lcc:B488_08690"/>
<organism evidence="3 4">
    <name type="scientific">Liberibacter crescens (strain BT-1)</name>
    <dbReference type="NCBI Taxonomy" id="1215343"/>
    <lineage>
        <taxon>Bacteria</taxon>
        <taxon>Pseudomonadati</taxon>
        <taxon>Pseudomonadota</taxon>
        <taxon>Alphaproteobacteria</taxon>
        <taxon>Hyphomicrobiales</taxon>
        <taxon>Rhizobiaceae</taxon>
        <taxon>Liberibacter</taxon>
    </lineage>
</organism>
<gene>
    <name evidence="3" type="ordered locus">B488_08690</name>
</gene>
<dbReference type="PANTHER" id="PTHR10072:SF41">
    <property type="entry name" value="IRON-SULFUR CLUSTER ASSEMBLY 1 HOMOLOG, MITOCHONDRIAL"/>
    <property type="match status" value="1"/>
</dbReference>
<dbReference type="NCBIfam" id="TIGR01997">
    <property type="entry name" value="sufA_proteo"/>
    <property type="match status" value="1"/>
</dbReference>
<dbReference type="HOGENOM" id="CLU_069054_4_2_5"/>
<evidence type="ECO:0000313" key="3">
    <source>
        <dbReference type="EMBL" id="AGA64861.1"/>
    </source>
</evidence>
<dbReference type="GO" id="GO:0016226">
    <property type="term" value="P:iron-sulfur cluster assembly"/>
    <property type="evidence" value="ECO:0007669"/>
    <property type="project" value="InterPro"/>
</dbReference>
<dbReference type="GO" id="GO:0005737">
    <property type="term" value="C:cytoplasm"/>
    <property type="evidence" value="ECO:0007669"/>
    <property type="project" value="TreeGrafter"/>
</dbReference>
<dbReference type="RefSeq" id="WP_015273287.1">
    <property type="nucleotide sequence ID" value="NC_019907.1"/>
</dbReference>
<name>L0EWV4_LIBCB</name>
<sequence length="123" mass="13419">MVSGNVITITDAAVSRVNEIVNNAEPSVQGIRIGIKKGGCAGLEYTINLVTTPDSKDDMVEKDGAKIWIDSSSLLYLIGLELDFEVTRLHSRFKFCNPNQISSCGCGDSVELKKAKLEEDIRN</sequence>
<dbReference type="AlphaFoldDB" id="L0EWV4"/>
<feature type="domain" description="Core" evidence="2">
    <location>
        <begin position="7"/>
        <end position="108"/>
    </location>
</feature>
<dbReference type="Proteomes" id="UP000010799">
    <property type="component" value="Chromosome"/>
</dbReference>
<dbReference type="STRING" id="1215343.B488_08690"/>
<dbReference type="NCBIfam" id="TIGR00049">
    <property type="entry name" value="iron-sulfur cluster assembly accessory protein"/>
    <property type="match status" value="1"/>
</dbReference>
<dbReference type="Pfam" id="PF01521">
    <property type="entry name" value="Fe-S_biosyn"/>
    <property type="match status" value="1"/>
</dbReference>
<dbReference type="EMBL" id="CP003789">
    <property type="protein sequence ID" value="AGA64861.1"/>
    <property type="molecule type" value="Genomic_DNA"/>
</dbReference>
<dbReference type="InterPro" id="IPR011298">
    <property type="entry name" value="SufA_proteobacteria"/>
</dbReference>
<dbReference type="InterPro" id="IPR016092">
    <property type="entry name" value="ATAP"/>
</dbReference>
<comment type="similarity">
    <text evidence="1">Belongs to the HesB/IscA family.</text>
</comment>
<dbReference type="GO" id="GO:0051537">
    <property type="term" value="F:2 iron, 2 sulfur cluster binding"/>
    <property type="evidence" value="ECO:0007669"/>
    <property type="project" value="UniProtKB-ARBA"/>
</dbReference>